<evidence type="ECO:0000256" key="1">
    <source>
        <dbReference type="ARBA" id="ARBA00023125"/>
    </source>
</evidence>
<comment type="caution">
    <text evidence="5">The sequence shown here is derived from an EMBL/GenBank/DDBJ whole genome shotgun (WGS) entry which is preliminary data.</text>
</comment>
<dbReference type="GO" id="GO:0003677">
    <property type="term" value="F:DNA binding"/>
    <property type="evidence" value="ECO:0007669"/>
    <property type="project" value="UniProtKB-KW"/>
</dbReference>
<feature type="compositionally biased region" description="Basic and acidic residues" evidence="3">
    <location>
        <begin position="350"/>
        <end position="367"/>
    </location>
</feature>
<reference evidence="5 6" key="1">
    <citation type="submission" date="2020-08" db="EMBL/GenBank/DDBJ databases">
        <title>Aphidius gifuensis genome sequencing and assembly.</title>
        <authorList>
            <person name="Du Z."/>
        </authorList>
    </citation>
    <scope>NUCLEOTIDE SEQUENCE [LARGE SCALE GENOMIC DNA]</scope>
    <source>
        <strain evidence="5">YNYX2018</strain>
        <tissue evidence="5">Adults</tissue>
    </source>
</reference>
<dbReference type="SUPFAM" id="SSF50249">
    <property type="entry name" value="Nucleic acid-binding proteins"/>
    <property type="match status" value="1"/>
</dbReference>
<dbReference type="AlphaFoldDB" id="A0A834Y4H8"/>
<sequence length="646" mass="74960">MDQLGYKLPSSNPVLITHGISKISELDRLFMKYIQSELKHDEPNVLWCWDLMCQIQAAIHNTSDNKSIESAKFLSDLLFVTIISQAISILSTTPHWKDAMQQCQLCYKHENKQQEIGYEMHNILPNDSDEEMSCFDSDEKEKLKNIYTKLLKKYKTNVMYEQNEQLYKDYENSVKINKSQLIAEKQIENDCKEFKEKDLMNECNEKMFEDHEDVLTHENEQQLINYHEEMIENYEEEQMENNCKELKEKDKEKMIENDGEVIKENSGEKMKENDGKKIIENDGEVIKENSGEKIKENDGKKIIENDGEVIKENSGEKMIENDEKMDDFDEFMSDSLVEPEDYENIISQANDKETKKDNKNDDENDKNKEVITVSKEQIDVKDINLTKLSELTITLQSSKIIVKVHSVYPCTRTNFFFIVQGNEKSPTMLCVAYPFIGNKLRNKVKPGTFIEITNACVKYIDSQHSILCDDSTFELVLNEFYKTKINILSVISNNINDLPSSSGILPEQSQSNSKVKPNKLFRKNSQPTVKPFIIKNNNIKFTPFTTFAKQNYTKYEKINVIGRVLSYTTCSKIWTRDNEQTIRHVKLVDMSNNQLDASLWNKKAETFSPPLGSLVQIQKAGVRKYQGKNNLSVYDCSNIEVCKEDE</sequence>
<feature type="region of interest" description="Disordered" evidence="3">
    <location>
        <begin position="339"/>
        <end position="367"/>
    </location>
</feature>
<gene>
    <name evidence="5" type="ORF">HCN44_009948</name>
</gene>
<dbReference type="Proteomes" id="UP000639338">
    <property type="component" value="Unassembled WGS sequence"/>
</dbReference>
<keyword evidence="1" id="KW-0238">DNA-binding</keyword>
<evidence type="ECO:0000256" key="3">
    <source>
        <dbReference type="SAM" id="MobiDB-lite"/>
    </source>
</evidence>
<dbReference type="InterPro" id="IPR031657">
    <property type="entry name" value="REPA_OB_2"/>
</dbReference>
<dbReference type="Gene3D" id="2.40.50.140">
    <property type="entry name" value="Nucleic acid-binding proteins"/>
    <property type="match status" value="1"/>
</dbReference>
<accession>A0A834Y4H8</accession>
<protein>
    <recommendedName>
        <fullName evidence="4">Replication protein A OB domain-containing protein</fullName>
    </recommendedName>
</protein>
<feature type="domain" description="Replication protein A OB" evidence="4">
    <location>
        <begin position="551"/>
        <end position="640"/>
    </location>
</feature>
<keyword evidence="6" id="KW-1185">Reference proteome</keyword>
<dbReference type="InterPro" id="IPR012340">
    <property type="entry name" value="NA-bd_OB-fold"/>
</dbReference>
<name>A0A834Y4H8_APHGI</name>
<evidence type="ECO:0000256" key="2">
    <source>
        <dbReference type="SAM" id="Coils"/>
    </source>
</evidence>
<dbReference type="Pfam" id="PF16900">
    <property type="entry name" value="REPA_OB_2"/>
    <property type="match status" value="1"/>
</dbReference>
<feature type="coiled-coil region" evidence="2">
    <location>
        <begin position="217"/>
        <end position="256"/>
    </location>
</feature>
<organism evidence="5 6">
    <name type="scientific">Aphidius gifuensis</name>
    <name type="common">Parasitoid wasp</name>
    <dbReference type="NCBI Taxonomy" id="684658"/>
    <lineage>
        <taxon>Eukaryota</taxon>
        <taxon>Metazoa</taxon>
        <taxon>Ecdysozoa</taxon>
        <taxon>Arthropoda</taxon>
        <taxon>Hexapoda</taxon>
        <taxon>Insecta</taxon>
        <taxon>Pterygota</taxon>
        <taxon>Neoptera</taxon>
        <taxon>Endopterygota</taxon>
        <taxon>Hymenoptera</taxon>
        <taxon>Apocrita</taxon>
        <taxon>Ichneumonoidea</taxon>
        <taxon>Braconidae</taxon>
        <taxon>Aphidiinae</taxon>
        <taxon>Aphidius</taxon>
    </lineage>
</organism>
<evidence type="ECO:0000313" key="5">
    <source>
        <dbReference type="EMBL" id="KAF7998426.1"/>
    </source>
</evidence>
<evidence type="ECO:0000259" key="4">
    <source>
        <dbReference type="Pfam" id="PF16900"/>
    </source>
</evidence>
<dbReference type="EMBL" id="JACMRX010000001">
    <property type="protein sequence ID" value="KAF7998426.1"/>
    <property type="molecule type" value="Genomic_DNA"/>
</dbReference>
<proteinExistence type="predicted"/>
<keyword evidence="2" id="KW-0175">Coiled coil</keyword>
<evidence type="ECO:0000313" key="6">
    <source>
        <dbReference type="Proteomes" id="UP000639338"/>
    </source>
</evidence>